<dbReference type="AlphaFoldDB" id="A0AAD1XLM9"/>
<sequence>MNKLNKFAKLTCQLTHCKDKAKYFVPSFSHYICGGCKQTKFFDEEVIFLSDPEEVKKALQYVEYSIHSVNVCMMQEPKLKNKWRALLESLEAFKHRYGQSKVAFDNIIKNQQWPKLSKVLDELNSIQTDWKASEIFCEFLHYERQESVRLKCKGVIVQSLTMQENVILKAQIDTLQRDKVILEQKLYKQNCCAHCSEGCHYSCKRRSSQSLEASDTEVTDLKNSNTELETTLSNCQCEKAQYLEQFETLKDHCEELKDLATNSRKIAENIGDKVDKMQEAQNHVQTTKDFKLPKENPKSVEGRNKELKGSADLLSRLRFDEGIASEALKDPRFNQYLDNILKSKTFSCSLGNVNHGKLFSLLTKQSSQLLEKVEFWGIGRVDAASANLFLQTCIPSSLQTLSLNFYNGTSNSSITPYLASVLALMTKVTSKLTLYKVKIKKSEKKMIDQAFGAVEVEYDCKVFYQKLDISLVLILG</sequence>
<evidence type="ECO:0000313" key="2">
    <source>
        <dbReference type="EMBL" id="CAI2374924.1"/>
    </source>
</evidence>
<keyword evidence="1" id="KW-0175">Coiled coil</keyword>
<protein>
    <submittedName>
        <fullName evidence="2">Uncharacterized protein</fullName>
    </submittedName>
</protein>
<gene>
    <name evidence="2" type="ORF">ECRASSUSDP1_LOCUS16282</name>
</gene>
<feature type="coiled-coil region" evidence="1">
    <location>
        <begin position="225"/>
        <end position="259"/>
    </location>
</feature>
<keyword evidence="3" id="KW-1185">Reference proteome</keyword>
<name>A0AAD1XLM9_EUPCR</name>
<dbReference type="Proteomes" id="UP001295684">
    <property type="component" value="Unassembled WGS sequence"/>
</dbReference>
<organism evidence="2 3">
    <name type="scientific">Euplotes crassus</name>
    <dbReference type="NCBI Taxonomy" id="5936"/>
    <lineage>
        <taxon>Eukaryota</taxon>
        <taxon>Sar</taxon>
        <taxon>Alveolata</taxon>
        <taxon>Ciliophora</taxon>
        <taxon>Intramacronucleata</taxon>
        <taxon>Spirotrichea</taxon>
        <taxon>Hypotrichia</taxon>
        <taxon>Euplotida</taxon>
        <taxon>Euplotidae</taxon>
        <taxon>Moneuplotes</taxon>
    </lineage>
</organism>
<evidence type="ECO:0000256" key="1">
    <source>
        <dbReference type="SAM" id="Coils"/>
    </source>
</evidence>
<evidence type="ECO:0000313" key="3">
    <source>
        <dbReference type="Proteomes" id="UP001295684"/>
    </source>
</evidence>
<dbReference type="EMBL" id="CAMPGE010016360">
    <property type="protein sequence ID" value="CAI2374924.1"/>
    <property type="molecule type" value="Genomic_DNA"/>
</dbReference>
<accession>A0AAD1XLM9</accession>
<proteinExistence type="predicted"/>
<comment type="caution">
    <text evidence="2">The sequence shown here is derived from an EMBL/GenBank/DDBJ whole genome shotgun (WGS) entry which is preliminary data.</text>
</comment>
<reference evidence="2" key="1">
    <citation type="submission" date="2023-07" db="EMBL/GenBank/DDBJ databases">
        <authorList>
            <consortium name="AG Swart"/>
            <person name="Singh M."/>
            <person name="Singh A."/>
            <person name="Seah K."/>
            <person name="Emmerich C."/>
        </authorList>
    </citation>
    <scope>NUCLEOTIDE SEQUENCE</scope>
    <source>
        <strain evidence="2">DP1</strain>
    </source>
</reference>